<sequence length="392" mass="44437">MIGGKVVEDTENNLEFSREEDVEVRFPKIDEAIIEKIRDSRENLDDLTLDEIISFYSEVGELWEDESYRLREKAEEIARLSTGYSASMIEQSFDNFVDFLREDPLRRTVKGEIGDEEYLDEWVKRGDVRVHLQPRGRILHVLAGNAPPVGPVSMIKSSLAKNSNVVKFPSGDPATPIFLALSFRDVDETHPITKSTSVLYYDKNSEIEDKMISLSDGISVWGGQRAILSVREKADHATEIIEFGPRRGMQFVGKEVFLNDERLEEVAKNAARDLAIYDQNACFSPQVAWVEENADEFCEKLTKEMDKVSEVIPKGYASEKAKAGISQEKSISDFMGDEVYDPDSTEWTIIKTDDVERTKNHPLGRTLYVIEVENLNEALEYVDESVQTVGVS</sequence>
<dbReference type="EMBL" id="LHYF01000042">
    <property type="protein sequence ID" value="KXB06311.1"/>
    <property type="molecule type" value="Genomic_DNA"/>
</dbReference>
<name>A0A133VIP4_9EURY</name>
<protein>
    <recommendedName>
        <fullName evidence="4">long-chain-fatty-acyl-CoA reductase</fullName>
        <ecNumber evidence="4">1.2.1.50</ecNumber>
    </recommendedName>
</protein>
<dbReference type="InterPro" id="IPR008670">
    <property type="entry name" value="CoA_reduct_LuxC"/>
</dbReference>
<dbReference type="EC" id="1.2.1.50" evidence="4"/>
<dbReference type="GO" id="GO:0003995">
    <property type="term" value="F:acyl-CoA dehydrogenase activity"/>
    <property type="evidence" value="ECO:0007669"/>
    <property type="project" value="InterPro"/>
</dbReference>
<dbReference type="Gene3D" id="3.40.309.10">
    <property type="entry name" value="Aldehyde Dehydrogenase, Chain A, domain 2"/>
    <property type="match status" value="1"/>
</dbReference>
<dbReference type="GO" id="GO:0016620">
    <property type="term" value="F:oxidoreductase activity, acting on the aldehyde or oxo group of donors, NAD or NADP as acceptor"/>
    <property type="evidence" value="ECO:0007669"/>
    <property type="project" value="InterPro"/>
</dbReference>
<dbReference type="GO" id="GO:0008218">
    <property type="term" value="P:bioluminescence"/>
    <property type="evidence" value="ECO:0007669"/>
    <property type="project" value="UniProtKB-KW"/>
</dbReference>
<feature type="non-terminal residue" evidence="8">
    <location>
        <position position="392"/>
    </location>
</feature>
<dbReference type="InterPro" id="IPR016162">
    <property type="entry name" value="Ald_DH_N"/>
</dbReference>
<keyword evidence="9" id="KW-1185">Reference proteome</keyword>
<evidence type="ECO:0000256" key="7">
    <source>
        <dbReference type="ARBA" id="ARBA00049412"/>
    </source>
</evidence>
<evidence type="ECO:0000313" key="9">
    <source>
        <dbReference type="Proteomes" id="UP000070404"/>
    </source>
</evidence>
<reference evidence="8 9" key="1">
    <citation type="journal article" date="2016" name="Sci. Rep.">
        <title>Metabolic traits of an uncultured archaeal lineage -MSBL1- from brine pools of the Red Sea.</title>
        <authorList>
            <person name="Mwirichia R."/>
            <person name="Alam I."/>
            <person name="Rashid M."/>
            <person name="Vinu M."/>
            <person name="Ba-Alawi W."/>
            <person name="Anthony Kamau A."/>
            <person name="Kamanda Ngugi D."/>
            <person name="Goker M."/>
            <person name="Klenk H.P."/>
            <person name="Bajic V."/>
            <person name="Stingl U."/>
        </authorList>
    </citation>
    <scope>NUCLEOTIDE SEQUENCE [LARGE SCALE GENOMIC DNA]</scope>
    <source>
        <strain evidence="8">SCGC-AAA382C18</strain>
    </source>
</reference>
<dbReference type="UniPathway" id="UPA00569"/>
<dbReference type="Proteomes" id="UP000070404">
    <property type="component" value="Unassembled WGS sequence"/>
</dbReference>
<evidence type="ECO:0000256" key="4">
    <source>
        <dbReference type="ARBA" id="ARBA00013020"/>
    </source>
</evidence>
<dbReference type="SUPFAM" id="SSF53720">
    <property type="entry name" value="ALDH-like"/>
    <property type="match status" value="1"/>
</dbReference>
<dbReference type="Gene3D" id="3.40.605.10">
    <property type="entry name" value="Aldehyde Dehydrogenase, Chain A, domain 1"/>
    <property type="match status" value="1"/>
</dbReference>
<comment type="function">
    <text evidence="1">LuxC is the fatty acid reductase enzyme responsible for synthesis of the aldehyde substrate for the luminescent reaction catalyzed by luciferase.</text>
</comment>
<comment type="caution">
    <text evidence="8">The sequence shown here is derived from an EMBL/GenBank/DDBJ whole genome shotgun (WGS) entry which is preliminary data.</text>
</comment>
<accession>A0A133VIP4</accession>
<dbReference type="AlphaFoldDB" id="A0A133VIP4"/>
<evidence type="ECO:0000256" key="1">
    <source>
        <dbReference type="ARBA" id="ARBA00003277"/>
    </source>
</evidence>
<proteinExistence type="inferred from homology"/>
<evidence type="ECO:0000256" key="3">
    <source>
        <dbReference type="ARBA" id="ARBA00010915"/>
    </source>
</evidence>
<dbReference type="InterPro" id="IPR016161">
    <property type="entry name" value="Ald_DH/histidinol_DH"/>
</dbReference>
<comment type="catalytic activity">
    <reaction evidence="7">
        <text>a long-chain fatty aldehyde + NADP(+) + CoA = a long-chain fatty acyl-CoA + NADPH + H(+)</text>
        <dbReference type="Rhea" id="RHEA:15437"/>
        <dbReference type="ChEBI" id="CHEBI:15378"/>
        <dbReference type="ChEBI" id="CHEBI:17176"/>
        <dbReference type="ChEBI" id="CHEBI:57287"/>
        <dbReference type="ChEBI" id="CHEBI:57783"/>
        <dbReference type="ChEBI" id="CHEBI:58349"/>
        <dbReference type="ChEBI" id="CHEBI:83139"/>
        <dbReference type="EC" id="1.2.1.50"/>
    </reaction>
</comment>
<evidence type="ECO:0000256" key="5">
    <source>
        <dbReference type="ARBA" id="ARBA00022857"/>
    </source>
</evidence>
<evidence type="ECO:0000256" key="2">
    <source>
        <dbReference type="ARBA" id="ARBA00004908"/>
    </source>
</evidence>
<organism evidence="8 9">
    <name type="scientific">candidate division MSBL1 archaeon SCGC-AAA382C18</name>
    <dbReference type="NCBI Taxonomy" id="1698281"/>
    <lineage>
        <taxon>Archaea</taxon>
        <taxon>Methanobacteriati</taxon>
        <taxon>Methanobacteriota</taxon>
        <taxon>candidate division MSBL1</taxon>
    </lineage>
</organism>
<keyword evidence="5" id="KW-0521">NADP</keyword>
<dbReference type="InterPro" id="IPR016163">
    <property type="entry name" value="Ald_DH_C"/>
</dbReference>
<dbReference type="Pfam" id="PF05893">
    <property type="entry name" value="LuxC"/>
    <property type="match status" value="1"/>
</dbReference>
<evidence type="ECO:0000313" key="8">
    <source>
        <dbReference type="EMBL" id="KXB06311.1"/>
    </source>
</evidence>
<gene>
    <name evidence="8" type="ORF">AKJ52_02320</name>
</gene>
<comment type="similarity">
    <text evidence="3">Belongs to the LuxC family.</text>
</comment>
<evidence type="ECO:0000256" key="6">
    <source>
        <dbReference type="ARBA" id="ARBA00023223"/>
    </source>
</evidence>
<comment type="pathway">
    <text evidence="2">Lipid metabolism; fatty acid reduction for biolumincescence.</text>
</comment>
<keyword evidence="6" id="KW-0455">Luminescence</keyword>